<sequence length="291" mass="30833">MSSPVYSPGRFTPAGQGAITSPGPSPPFCPPHYKRCRVQLCGSGPVLGTERVSIYLLAGDLGDTEPHYLPFETFPSGDWQTIQRSELCRQSPLGYRATQEPCPMGTSQCLFCNPSTLPSVSSSSTPPPGTISQGSTTKGAEPSLRMPGGQVLPYYTVFTWPRCLPALAPLGEPQHGGNHNRGELSVAHLGLLNLSYVANKDFLLRRARTRTTPNGPNRTSLLGPVRSPLLIAAGGRWARRPHGGREAGGGREGGTESRASGCLCWRAPSPFHPPGLPLAGNCILSAAIADK</sequence>
<name>A0A9N7UBG3_PLEPL</name>
<dbReference type="EMBL" id="CADEAL010001001">
    <property type="protein sequence ID" value="CAB1427840.1"/>
    <property type="molecule type" value="Genomic_DNA"/>
</dbReference>
<dbReference type="Proteomes" id="UP001153269">
    <property type="component" value="Unassembled WGS sequence"/>
</dbReference>
<keyword evidence="3" id="KW-1185">Reference proteome</keyword>
<gene>
    <name evidence="2" type="ORF">PLEPLA_LOCUS15785</name>
</gene>
<proteinExistence type="predicted"/>
<accession>A0A9N7UBG3</accession>
<organism evidence="2 3">
    <name type="scientific">Pleuronectes platessa</name>
    <name type="common">European plaice</name>
    <dbReference type="NCBI Taxonomy" id="8262"/>
    <lineage>
        <taxon>Eukaryota</taxon>
        <taxon>Metazoa</taxon>
        <taxon>Chordata</taxon>
        <taxon>Craniata</taxon>
        <taxon>Vertebrata</taxon>
        <taxon>Euteleostomi</taxon>
        <taxon>Actinopterygii</taxon>
        <taxon>Neopterygii</taxon>
        <taxon>Teleostei</taxon>
        <taxon>Neoteleostei</taxon>
        <taxon>Acanthomorphata</taxon>
        <taxon>Carangaria</taxon>
        <taxon>Pleuronectiformes</taxon>
        <taxon>Pleuronectoidei</taxon>
        <taxon>Pleuronectidae</taxon>
        <taxon>Pleuronectes</taxon>
    </lineage>
</organism>
<protein>
    <submittedName>
        <fullName evidence="2">Uncharacterized protein</fullName>
    </submittedName>
</protein>
<dbReference type="AlphaFoldDB" id="A0A9N7UBG3"/>
<evidence type="ECO:0000313" key="3">
    <source>
        <dbReference type="Proteomes" id="UP001153269"/>
    </source>
</evidence>
<feature type="compositionally biased region" description="Low complexity" evidence="1">
    <location>
        <begin position="118"/>
        <end position="137"/>
    </location>
</feature>
<feature type="region of interest" description="Disordered" evidence="1">
    <location>
        <begin position="1"/>
        <end position="23"/>
    </location>
</feature>
<feature type="region of interest" description="Disordered" evidence="1">
    <location>
        <begin position="118"/>
        <end position="145"/>
    </location>
</feature>
<comment type="caution">
    <text evidence="2">The sequence shown here is derived from an EMBL/GenBank/DDBJ whole genome shotgun (WGS) entry which is preliminary data.</text>
</comment>
<reference evidence="2" key="1">
    <citation type="submission" date="2020-03" db="EMBL/GenBank/DDBJ databases">
        <authorList>
            <person name="Weist P."/>
        </authorList>
    </citation>
    <scope>NUCLEOTIDE SEQUENCE</scope>
</reference>
<evidence type="ECO:0000256" key="1">
    <source>
        <dbReference type="SAM" id="MobiDB-lite"/>
    </source>
</evidence>
<evidence type="ECO:0000313" key="2">
    <source>
        <dbReference type="EMBL" id="CAB1427840.1"/>
    </source>
</evidence>